<dbReference type="EMBL" id="WJBH02000001">
    <property type="protein sequence ID" value="KAI9565033.1"/>
    <property type="molecule type" value="Genomic_DNA"/>
</dbReference>
<keyword evidence="2" id="KW-1185">Reference proteome</keyword>
<proteinExistence type="predicted"/>
<dbReference type="AlphaFoldDB" id="A0AAD5Q0Z7"/>
<organism evidence="1 2">
    <name type="scientific">Daphnia sinensis</name>
    <dbReference type="NCBI Taxonomy" id="1820382"/>
    <lineage>
        <taxon>Eukaryota</taxon>
        <taxon>Metazoa</taxon>
        <taxon>Ecdysozoa</taxon>
        <taxon>Arthropoda</taxon>
        <taxon>Crustacea</taxon>
        <taxon>Branchiopoda</taxon>
        <taxon>Diplostraca</taxon>
        <taxon>Cladocera</taxon>
        <taxon>Anomopoda</taxon>
        <taxon>Daphniidae</taxon>
        <taxon>Daphnia</taxon>
        <taxon>Daphnia similis group</taxon>
    </lineage>
</organism>
<protein>
    <submittedName>
        <fullName evidence="1">Uncharacterized protein</fullName>
    </submittedName>
</protein>
<evidence type="ECO:0000313" key="2">
    <source>
        <dbReference type="Proteomes" id="UP000820818"/>
    </source>
</evidence>
<sequence length="120" mass="13340">MANNSVRGSSRWTNKMKAIRLADEELEKICQSVTVNVRLVMNTTENSVQVNLLDVSVLPEEDKSVELSEAVEAHTVMSGSNNLSELDEDDEHCFLHANEPNDNDCFITDVCNIIQVSTSL</sequence>
<accession>A0AAD5Q0Z7</accession>
<gene>
    <name evidence="1" type="ORF">GHT06_008777</name>
</gene>
<reference evidence="1 2" key="1">
    <citation type="submission" date="2022-05" db="EMBL/GenBank/DDBJ databases">
        <title>A multi-omics perspective on studying reproductive biology in Daphnia sinensis.</title>
        <authorList>
            <person name="Jia J."/>
        </authorList>
    </citation>
    <scope>NUCLEOTIDE SEQUENCE [LARGE SCALE GENOMIC DNA]</scope>
    <source>
        <strain evidence="1 2">WSL</strain>
    </source>
</reference>
<name>A0AAD5Q0Z7_9CRUS</name>
<dbReference type="Proteomes" id="UP000820818">
    <property type="component" value="Linkage Group LG1"/>
</dbReference>
<comment type="caution">
    <text evidence="1">The sequence shown here is derived from an EMBL/GenBank/DDBJ whole genome shotgun (WGS) entry which is preliminary data.</text>
</comment>
<evidence type="ECO:0000313" key="1">
    <source>
        <dbReference type="EMBL" id="KAI9565033.1"/>
    </source>
</evidence>